<proteinExistence type="predicted"/>
<dbReference type="Gene3D" id="1.20.120.450">
    <property type="entry name" value="dinb family like domain"/>
    <property type="match status" value="1"/>
</dbReference>
<comment type="caution">
    <text evidence="1">The sequence shown here is derived from an EMBL/GenBank/DDBJ whole genome shotgun (WGS) entry which is preliminary data.</text>
</comment>
<sequence>MSLTLYDVSVPLFIKNLKSLSKILAKGQAHFEKDESKIIHAKLVDDMGDLIFQIQRVADTAKGLAVRVCGAENVVLEDNETDFAGLFTRINRTIEILESLPSNCTDGKDNAEIVMKIGSNELKFTGKTYVLDTAIPNFFFHVVTAYDILRKEGVPVGKGDFLGKT</sequence>
<dbReference type="Proteomes" id="UP001152300">
    <property type="component" value="Unassembled WGS sequence"/>
</dbReference>
<dbReference type="InterPro" id="IPR034660">
    <property type="entry name" value="DinB/YfiT-like"/>
</dbReference>
<dbReference type="EMBL" id="JAPEIS010000002">
    <property type="protein sequence ID" value="KAJ8068918.1"/>
    <property type="molecule type" value="Genomic_DNA"/>
</dbReference>
<organism evidence="1 2">
    <name type="scientific">Sclerotinia nivalis</name>
    <dbReference type="NCBI Taxonomy" id="352851"/>
    <lineage>
        <taxon>Eukaryota</taxon>
        <taxon>Fungi</taxon>
        <taxon>Dikarya</taxon>
        <taxon>Ascomycota</taxon>
        <taxon>Pezizomycotina</taxon>
        <taxon>Leotiomycetes</taxon>
        <taxon>Helotiales</taxon>
        <taxon>Sclerotiniaceae</taxon>
        <taxon>Sclerotinia</taxon>
    </lineage>
</organism>
<name>A0A9X0AUX9_9HELO</name>
<accession>A0A9X0AUX9</accession>
<protein>
    <recommendedName>
        <fullName evidence="3">DUF1993 domain-containing protein</fullName>
    </recommendedName>
</protein>
<evidence type="ECO:0000313" key="2">
    <source>
        <dbReference type="Proteomes" id="UP001152300"/>
    </source>
</evidence>
<evidence type="ECO:0000313" key="1">
    <source>
        <dbReference type="EMBL" id="KAJ8068918.1"/>
    </source>
</evidence>
<dbReference type="SUPFAM" id="SSF109854">
    <property type="entry name" value="DinB/YfiT-like putative metalloenzymes"/>
    <property type="match status" value="1"/>
</dbReference>
<reference evidence="1" key="1">
    <citation type="submission" date="2022-11" db="EMBL/GenBank/DDBJ databases">
        <title>Genome Resource of Sclerotinia nivalis Strain SnTB1, a Plant Pathogen Isolated from American Ginseng.</title>
        <authorList>
            <person name="Fan S."/>
        </authorList>
    </citation>
    <scope>NUCLEOTIDE SEQUENCE</scope>
    <source>
        <strain evidence="1">SnTB1</strain>
    </source>
</reference>
<dbReference type="PANTHER" id="PTHR36922">
    <property type="entry name" value="BLL2446 PROTEIN"/>
    <property type="match status" value="1"/>
</dbReference>
<dbReference type="InterPro" id="IPR018531">
    <property type="entry name" value="DUF1993"/>
</dbReference>
<dbReference type="PANTHER" id="PTHR36922:SF1">
    <property type="entry name" value="DUF1993 DOMAIN-CONTAINING PROTEIN"/>
    <property type="match status" value="1"/>
</dbReference>
<dbReference type="AlphaFoldDB" id="A0A9X0AUX9"/>
<dbReference type="Pfam" id="PF09351">
    <property type="entry name" value="DUF1993"/>
    <property type="match status" value="1"/>
</dbReference>
<dbReference type="OrthoDB" id="3724345at2759"/>
<evidence type="ECO:0008006" key="3">
    <source>
        <dbReference type="Google" id="ProtNLM"/>
    </source>
</evidence>
<keyword evidence="2" id="KW-1185">Reference proteome</keyword>
<gene>
    <name evidence="1" type="ORF">OCU04_002599</name>
</gene>